<accession>A0A9W6FQV4</accession>
<keyword evidence="1" id="KW-0378">Hydrolase</keyword>
<sequence>MGRQGMSIAHLLRVYEATDATGEPRTDRTLLVWAHGGAFAFGDLDMPEADWVASRFAERGTPVVSIDYRLAGPGTTFPAASDDVLVAWRWAVANAERLGARRIVIGGASAGANIVTGAVLRMLAASTGGVRERMPDAVFLAYPTLHAVQPAPGTDLRAALDANPEADRFGPAAVLEMYENYLGGTVEGAPPAAIPGTATRDELVGFPPTLIVNDDLDELRVSGEAFAAMLADAGVDVTCETEPDVDHGHLNRPDHPAAARTVARVAAWFDDLAAGAPEASAALVPEASAPPTSSTAVPTTDPTEPTPTLT</sequence>
<evidence type="ECO:0000313" key="5">
    <source>
        <dbReference type="Proteomes" id="UP001144396"/>
    </source>
</evidence>
<dbReference type="InterPro" id="IPR050300">
    <property type="entry name" value="GDXG_lipolytic_enzyme"/>
</dbReference>
<dbReference type="GO" id="GO:0016787">
    <property type="term" value="F:hydrolase activity"/>
    <property type="evidence" value="ECO:0007669"/>
    <property type="project" value="UniProtKB-KW"/>
</dbReference>
<evidence type="ECO:0000256" key="1">
    <source>
        <dbReference type="ARBA" id="ARBA00022801"/>
    </source>
</evidence>
<proteinExistence type="predicted"/>
<name>A0A9W6FQV4_9MICO</name>
<dbReference type="EMBL" id="BSDP01000001">
    <property type="protein sequence ID" value="GLI27017.1"/>
    <property type="molecule type" value="Genomic_DNA"/>
</dbReference>
<evidence type="ECO:0000256" key="2">
    <source>
        <dbReference type="SAM" id="MobiDB-lite"/>
    </source>
</evidence>
<feature type="region of interest" description="Disordered" evidence="2">
    <location>
        <begin position="280"/>
        <end position="310"/>
    </location>
</feature>
<dbReference type="PANTHER" id="PTHR48081">
    <property type="entry name" value="AB HYDROLASE SUPERFAMILY PROTEIN C4A8.06C"/>
    <property type="match status" value="1"/>
</dbReference>
<reference evidence="4" key="1">
    <citation type="submission" date="2022-12" db="EMBL/GenBank/DDBJ databases">
        <title>Reference genome sequencing for broad-spectrum identification of bacterial and archaeal isolates by mass spectrometry.</title>
        <authorList>
            <person name="Sekiguchi Y."/>
            <person name="Tourlousse D.M."/>
        </authorList>
    </citation>
    <scope>NUCLEOTIDE SEQUENCE</scope>
    <source>
        <strain evidence="4">14</strain>
    </source>
</reference>
<gene>
    <name evidence="4" type="ORF">ARHIZOSPH14_12590</name>
</gene>
<evidence type="ECO:0000313" key="4">
    <source>
        <dbReference type="EMBL" id="GLI27017.1"/>
    </source>
</evidence>
<dbReference type="Gene3D" id="3.40.50.1820">
    <property type="entry name" value="alpha/beta hydrolase"/>
    <property type="match status" value="1"/>
</dbReference>
<dbReference type="PANTHER" id="PTHR48081:SF8">
    <property type="entry name" value="ALPHA_BETA HYDROLASE FOLD-3 DOMAIN-CONTAINING PROTEIN-RELATED"/>
    <property type="match status" value="1"/>
</dbReference>
<dbReference type="Pfam" id="PF07859">
    <property type="entry name" value="Abhydrolase_3"/>
    <property type="match status" value="1"/>
</dbReference>
<dbReference type="Proteomes" id="UP001144396">
    <property type="component" value="Unassembled WGS sequence"/>
</dbReference>
<protein>
    <submittedName>
        <fullName evidence="4">Esterase</fullName>
    </submittedName>
</protein>
<evidence type="ECO:0000259" key="3">
    <source>
        <dbReference type="Pfam" id="PF07859"/>
    </source>
</evidence>
<dbReference type="InterPro" id="IPR029058">
    <property type="entry name" value="AB_hydrolase_fold"/>
</dbReference>
<comment type="caution">
    <text evidence="4">The sequence shown here is derived from an EMBL/GenBank/DDBJ whole genome shotgun (WGS) entry which is preliminary data.</text>
</comment>
<organism evidence="4 5">
    <name type="scientific">Agromyces rhizosphaerae</name>
    <dbReference type="NCBI Taxonomy" id="88374"/>
    <lineage>
        <taxon>Bacteria</taxon>
        <taxon>Bacillati</taxon>
        <taxon>Actinomycetota</taxon>
        <taxon>Actinomycetes</taxon>
        <taxon>Micrococcales</taxon>
        <taxon>Microbacteriaceae</taxon>
        <taxon>Agromyces</taxon>
    </lineage>
</organism>
<feature type="domain" description="Alpha/beta hydrolase fold-3" evidence="3">
    <location>
        <begin position="31"/>
        <end position="249"/>
    </location>
</feature>
<dbReference type="AlphaFoldDB" id="A0A9W6FQV4"/>
<keyword evidence="5" id="KW-1185">Reference proteome</keyword>
<dbReference type="SUPFAM" id="SSF53474">
    <property type="entry name" value="alpha/beta-Hydrolases"/>
    <property type="match status" value="1"/>
</dbReference>
<dbReference type="InterPro" id="IPR013094">
    <property type="entry name" value="AB_hydrolase_3"/>
</dbReference>